<dbReference type="Pfam" id="PF13435">
    <property type="entry name" value="Cytochrome_C554"/>
    <property type="match status" value="1"/>
</dbReference>
<reference evidence="3" key="1">
    <citation type="submission" date="2018-05" db="EMBL/GenBank/DDBJ databases">
        <title>Leptospira yasudae sp. nov. and Leptospira stimsonii sp. nov., two pathogenic species of the genus Leptospira isolated from environmental sources.</title>
        <authorList>
            <person name="Casanovas-Massana A."/>
            <person name="Hamond C."/>
            <person name="Santos L.A."/>
            <person name="Hacker K.P."/>
            <person name="Balassiano I."/>
            <person name="Medeiros M.A."/>
            <person name="Reis M.G."/>
            <person name="Ko A.I."/>
            <person name="Wunder E.A."/>
        </authorList>
    </citation>
    <scope>NUCLEOTIDE SEQUENCE [LARGE SCALE GENOMIC DNA]</scope>
    <source>
        <strain evidence="3">AMB6-RJ</strain>
    </source>
</reference>
<protein>
    <submittedName>
        <fullName evidence="2">Cytochrome C554 and C-prime</fullName>
    </submittedName>
</protein>
<dbReference type="InterPro" id="IPR023155">
    <property type="entry name" value="Cyt_c-552/4"/>
</dbReference>
<feature type="domain" description="Cytochrome c-552/4" evidence="1">
    <location>
        <begin position="63"/>
        <end position="149"/>
    </location>
</feature>
<dbReference type="InterPro" id="IPR036280">
    <property type="entry name" value="Multihaem_cyt_sf"/>
</dbReference>
<sequence>MRRLISILLKIQKEVGVIWLLFFCLGNCEKAFLESHWSTPIALQGKAPSLYGESEKSLDPEDCGTCHREQFEKWNESFHSKAGGSGLQWQLKRLGVEKAEDCFSCHSPLAETQAYFKESKFAISKPSEEITSYLSKGEEERGIICASCHVRKHVRYGPPPRSGIDPNGSSPHGGYMIRNEFETSEFCAHCHESPETGKRLNGKRLMETFTEWKKSEYAIKGIICQNCHMENRSHDWKGIHDPEMTKKAIGSSFEVKLEKDGIVVLASLKNTGAGHKFPTYSVPKLFLSVTWIRSGNVYRSLAEKTIGRVTDIDLETEFEDTRLAPGEEAVLTADIDRSEWKKGDKIRFQAIVEPDEFYARMFQDNYDQRKKYQISGPEELQLLDALRNVKNTRYVLFKREKTMDQLTFH</sequence>
<dbReference type="AlphaFoldDB" id="A0A8B3CN51"/>
<gene>
    <name evidence="2" type="ORF">DLM78_17700</name>
</gene>
<proteinExistence type="predicted"/>
<dbReference type="Gene3D" id="1.10.1130.10">
    <property type="entry name" value="Flavocytochrome C3, Chain A"/>
    <property type="match status" value="1"/>
</dbReference>
<organism evidence="2 3">
    <name type="scientific">Leptospira stimsonii</name>
    <dbReference type="NCBI Taxonomy" id="2202203"/>
    <lineage>
        <taxon>Bacteria</taxon>
        <taxon>Pseudomonadati</taxon>
        <taxon>Spirochaetota</taxon>
        <taxon>Spirochaetia</taxon>
        <taxon>Leptospirales</taxon>
        <taxon>Leptospiraceae</taxon>
        <taxon>Leptospira</taxon>
    </lineage>
</organism>
<evidence type="ECO:0000313" key="3">
    <source>
        <dbReference type="Proteomes" id="UP000266669"/>
    </source>
</evidence>
<dbReference type="RefSeq" id="WP_118983121.1">
    <property type="nucleotide sequence ID" value="NZ_QHCS01000005.1"/>
</dbReference>
<evidence type="ECO:0000313" key="2">
    <source>
        <dbReference type="EMBL" id="RHX84551.1"/>
    </source>
</evidence>
<dbReference type="Proteomes" id="UP000266669">
    <property type="component" value="Unassembled WGS sequence"/>
</dbReference>
<evidence type="ECO:0000259" key="1">
    <source>
        <dbReference type="Pfam" id="PF13435"/>
    </source>
</evidence>
<name>A0A8B3CN51_9LEPT</name>
<dbReference type="EMBL" id="QHCS01000005">
    <property type="protein sequence ID" value="RHX84551.1"/>
    <property type="molecule type" value="Genomic_DNA"/>
</dbReference>
<comment type="caution">
    <text evidence="2">The sequence shown here is derived from an EMBL/GenBank/DDBJ whole genome shotgun (WGS) entry which is preliminary data.</text>
</comment>
<dbReference type="SUPFAM" id="SSF48695">
    <property type="entry name" value="Multiheme cytochromes"/>
    <property type="match status" value="1"/>
</dbReference>
<accession>A0A8B3CN51</accession>